<feature type="transmembrane region" description="Helical" evidence="1">
    <location>
        <begin position="105"/>
        <end position="125"/>
    </location>
</feature>
<protein>
    <submittedName>
        <fullName evidence="2">Uncharacterized protein</fullName>
    </submittedName>
</protein>
<feature type="transmembrane region" description="Helical" evidence="1">
    <location>
        <begin position="12"/>
        <end position="29"/>
    </location>
</feature>
<dbReference type="Proteomes" id="UP000594459">
    <property type="component" value="Chromosome"/>
</dbReference>
<feature type="transmembrane region" description="Helical" evidence="1">
    <location>
        <begin position="63"/>
        <end position="85"/>
    </location>
</feature>
<dbReference type="RefSeq" id="WP_200983757.1">
    <property type="nucleotide sequence ID" value="NZ_CP064654.1"/>
</dbReference>
<keyword evidence="3" id="KW-1185">Reference proteome</keyword>
<keyword evidence="1" id="KW-0472">Membrane</keyword>
<sequence length="131" mass="13965">MPTAPKISRSSLHLAAGWVGVVAIVFMWARKADALSGTVGTIWGILFVLTVLVLFVTRNADEYVAALWRAGAGAAFIALIAWELFGPAMEGFIDGLAGVEDKMDFPASASPAVAYTAFFAAHTWARIRGTY</sequence>
<keyword evidence="1" id="KW-0812">Transmembrane</keyword>
<dbReference type="AlphaFoldDB" id="A0A7S8ITB7"/>
<feature type="transmembrane region" description="Helical" evidence="1">
    <location>
        <begin position="35"/>
        <end position="56"/>
    </location>
</feature>
<reference evidence="2 3" key="1">
    <citation type="submission" date="2020-11" db="EMBL/GenBank/DDBJ databases">
        <title>The genome sequence of Erythrobacter sp. 6D36.</title>
        <authorList>
            <person name="Liu Y."/>
        </authorList>
    </citation>
    <scope>NUCLEOTIDE SEQUENCE [LARGE SCALE GENOMIC DNA]</scope>
    <source>
        <strain evidence="2 3">6D36</strain>
    </source>
</reference>
<dbReference type="KEGG" id="qso:IRL76_05355"/>
<name>A0A7S8ITB7_9SPHN</name>
<keyword evidence="1" id="KW-1133">Transmembrane helix</keyword>
<accession>A0A7S8ITB7</accession>
<evidence type="ECO:0000313" key="3">
    <source>
        <dbReference type="Proteomes" id="UP000594459"/>
    </source>
</evidence>
<dbReference type="EMBL" id="CP064654">
    <property type="protein sequence ID" value="QPC99963.1"/>
    <property type="molecule type" value="Genomic_DNA"/>
</dbReference>
<evidence type="ECO:0000313" key="2">
    <source>
        <dbReference type="EMBL" id="QPC99963.1"/>
    </source>
</evidence>
<organism evidence="2 3">
    <name type="scientific">Qipengyuania soli</name>
    <dbReference type="NCBI Taxonomy" id="2782568"/>
    <lineage>
        <taxon>Bacteria</taxon>
        <taxon>Pseudomonadati</taxon>
        <taxon>Pseudomonadota</taxon>
        <taxon>Alphaproteobacteria</taxon>
        <taxon>Sphingomonadales</taxon>
        <taxon>Erythrobacteraceae</taxon>
        <taxon>Qipengyuania</taxon>
    </lineage>
</organism>
<gene>
    <name evidence="2" type="ORF">IRL76_05355</name>
</gene>
<evidence type="ECO:0000256" key="1">
    <source>
        <dbReference type="SAM" id="Phobius"/>
    </source>
</evidence>
<proteinExistence type="predicted"/>